<dbReference type="Proteomes" id="UP000193335">
    <property type="component" value="Unassembled WGS sequence"/>
</dbReference>
<dbReference type="GO" id="GO:0015074">
    <property type="term" value="P:DNA integration"/>
    <property type="evidence" value="ECO:0007669"/>
    <property type="project" value="UniProtKB-KW"/>
</dbReference>
<comment type="similarity">
    <text evidence="1">Belongs to the 'phage' integrase family.</text>
</comment>
<comment type="caution">
    <text evidence="5">The sequence shown here is derived from an EMBL/GenBank/DDBJ whole genome shotgun (WGS) entry which is preliminary data.</text>
</comment>
<dbReference type="Gene3D" id="1.10.150.130">
    <property type="match status" value="1"/>
</dbReference>
<evidence type="ECO:0008006" key="7">
    <source>
        <dbReference type="Google" id="ProtNLM"/>
    </source>
</evidence>
<organism evidence="5 6">
    <name type="scientific">Bradyrhizobium japonicum</name>
    <dbReference type="NCBI Taxonomy" id="375"/>
    <lineage>
        <taxon>Bacteria</taxon>
        <taxon>Pseudomonadati</taxon>
        <taxon>Pseudomonadota</taxon>
        <taxon>Alphaproteobacteria</taxon>
        <taxon>Hyphomicrobiales</taxon>
        <taxon>Nitrobacteraceae</taxon>
        <taxon>Bradyrhizobium</taxon>
    </lineage>
</organism>
<dbReference type="AlphaFoldDB" id="A0A1Y2JRR1"/>
<protein>
    <recommendedName>
        <fullName evidence="7">Core-binding (CB) domain-containing protein</fullName>
    </recommendedName>
</protein>
<name>A0A1Y2JRR1_BRAJP</name>
<gene>
    <name evidence="5" type="ORF">BSZ19_13415</name>
</gene>
<reference evidence="5 6" key="1">
    <citation type="submission" date="2017-03" db="EMBL/GenBank/DDBJ databases">
        <title>Whole genome sequences of fourteen strains of Bradyrhizobium canariense and one strain of Bradyrhizobium japonicum isolated from Lupinus (Papilionoideae: Genisteae) species in Algeria.</title>
        <authorList>
            <person name="Crovadore J."/>
            <person name="Chekireb D."/>
            <person name="Brachmann A."/>
            <person name="Chablais R."/>
            <person name="Cochard B."/>
            <person name="Lefort F."/>
        </authorList>
    </citation>
    <scope>NUCLEOTIDE SEQUENCE [LARGE SCALE GENOMIC DNA]</scope>
    <source>
        <strain evidence="5 6">UBMA197</strain>
    </source>
</reference>
<evidence type="ECO:0000256" key="4">
    <source>
        <dbReference type="SAM" id="MobiDB-lite"/>
    </source>
</evidence>
<dbReference type="InterPro" id="IPR011010">
    <property type="entry name" value="DNA_brk_join_enz"/>
</dbReference>
<dbReference type="SUPFAM" id="SSF56349">
    <property type="entry name" value="DNA breaking-rejoining enzymes"/>
    <property type="match status" value="1"/>
</dbReference>
<evidence type="ECO:0000313" key="6">
    <source>
        <dbReference type="Proteomes" id="UP000193335"/>
    </source>
</evidence>
<dbReference type="InterPro" id="IPR010998">
    <property type="entry name" value="Integrase_recombinase_N"/>
</dbReference>
<sequence>MGRTEWRKATRLFAKAELAALELSALRDDGENDPPPPQFLNTTESEPASRETIRDVFEAYRTELQRIGKARDAEARWAPIIDSLVNHVGHNVAVQITRRDVVKWTDHLLETLSPKTVRDSYLATARAAFSWAVDKIDLKLNPFAGIRVRLTKKLRTREKGFRLDEAQAILKASRAYKGSVKEHPKMTAAKQWCRSWRPIPGARRGDMPVARRGRPT</sequence>
<dbReference type="PANTHER" id="PTHR30629">
    <property type="entry name" value="PROPHAGE INTEGRASE"/>
    <property type="match status" value="1"/>
</dbReference>
<keyword evidence="3" id="KW-0238">DNA-binding</keyword>
<proteinExistence type="inferred from homology"/>
<dbReference type="PANTHER" id="PTHR30629:SF2">
    <property type="entry name" value="PROPHAGE INTEGRASE INTS-RELATED"/>
    <property type="match status" value="1"/>
</dbReference>
<dbReference type="EMBL" id="NAFL01000235">
    <property type="protein sequence ID" value="OSJ34152.1"/>
    <property type="molecule type" value="Genomic_DNA"/>
</dbReference>
<dbReference type="GO" id="GO:0003677">
    <property type="term" value="F:DNA binding"/>
    <property type="evidence" value="ECO:0007669"/>
    <property type="project" value="UniProtKB-KW"/>
</dbReference>
<accession>A0A1Y2JRR1</accession>
<evidence type="ECO:0000256" key="3">
    <source>
        <dbReference type="ARBA" id="ARBA00023125"/>
    </source>
</evidence>
<evidence type="ECO:0000256" key="1">
    <source>
        <dbReference type="ARBA" id="ARBA00008857"/>
    </source>
</evidence>
<dbReference type="InterPro" id="IPR050808">
    <property type="entry name" value="Phage_Integrase"/>
</dbReference>
<feature type="region of interest" description="Disordered" evidence="4">
    <location>
        <begin position="26"/>
        <end position="47"/>
    </location>
</feature>
<evidence type="ECO:0000313" key="5">
    <source>
        <dbReference type="EMBL" id="OSJ34152.1"/>
    </source>
</evidence>
<evidence type="ECO:0000256" key="2">
    <source>
        <dbReference type="ARBA" id="ARBA00022908"/>
    </source>
</evidence>
<keyword evidence="2" id="KW-0229">DNA integration</keyword>